<gene>
    <name evidence="6" type="ORF">AF331_04870</name>
</gene>
<dbReference type="InterPro" id="IPR009057">
    <property type="entry name" value="Homeodomain-like_sf"/>
</dbReference>
<keyword evidence="7" id="KW-1185">Reference proteome</keyword>
<feature type="domain" description="HTH tetR-type" evidence="5">
    <location>
        <begin position="4"/>
        <end position="64"/>
    </location>
</feature>
<dbReference type="PRINTS" id="PR00455">
    <property type="entry name" value="HTHTETR"/>
</dbReference>
<evidence type="ECO:0000259" key="5">
    <source>
        <dbReference type="PROSITE" id="PS50977"/>
    </source>
</evidence>
<accession>A0A0M0GPV6</accession>
<dbReference type="PANTHER" id="PTHR47506:SF3">
    <property type="entry name" value="HTH-TYPE TRANSCRIPTIONAL REGULATOR LMRA"/>
    <property type="match status" value="1"/>
</dbReference>
<evidence type="ECO:0000256" key="3">
    <source>
        <dbReference type="ARBA" id="ARBA00023163"/>
    </source>
</evidence>
<evidence type="ECO:0000256" key="1">
    <source>
        <dbReference type="ARBA" id="ARBA00023015"/>
    </source>
</evidence>
<dbReference type="AlphaFoldDB" id="A0A0M0GPV6"/>
<evidence type="ECO:0000313" key="6">
    <source>
        <dbReference type="EMBL" id="KON91823.1"/>
    </source>
</evidence>
<dbReference type="SUPFAM" id="SSF48498">
    <property type="entry name" value="Tetracyclin repressor-like, C-terminal domain"/>
    <property type="match status" value="1"/>
</dbReference>
<evidence type="ECO:0000256" key="2">
    <source>
        <dbReference type="ARBA" id="ARBA00023125"/>
    </source>
</evidence>
<dbReference type="PANTHER" id="PTHR47506">
    <property type="entry name" value="TRANSCRIPTIONAL REGULATORY PROTEIN"/>
    <property type="match status" value="1"/>
</dbReference>
<keyword evidence="3" id="KW-0804">Transcription</keyword>
<dbReference type="EMBL" id="LGUE01000001">
    <property type="protein sequence ID" value="KON91823.1"/>
    <property type="molecule type" value="Genomic_DNA"/>
</dbReference>
<dbReference type="SUPFAM" id="SSF46689">
    <property type="entry name" value="Homeodomain-like"/>
    <property type="match status" value="1"/>
</dbReference>
<dbReference type="InterPro" id="IPR001647">
    <property type="entry name" value="HTH_TetR"/>
</dbReference>
<reference evidence="7" key="1">
    <citation type="submission" date="2015-07" db="EMBL/GenBank/DDBJ databases">
        <title>Fjat-14235 jcm11544.</title>
        <authorList>
            <person name="Liu B."/>
            <person name="Wang J."/>
            <person name="Zhu Y."/>
            <person name="Liu G."/>
            <person name="Chen Q."/>
            <person name="Chen Z."/>
            <person name="Lan J."/>
            <person name="Che J."/>
            <person name="Ge C."/>
            <person name="Shi H."/>
            <person name="Pan Z."/>
            <person name="Liu X."/>
        </authorList>
    </citation>
    <scope>NUCLEOTIDE SEQUENCE [LARGE SCALE GENOMIC DNA]</scope>
    <source>
        <strain evidence="7">JCM 11544</strain>
    </source>
</reference>
<comment type="caution">
    <text evidence="6">The sequence shown here is derived from an EMBL/GenBank/DDBJ whole genome shotgun (WGS) entry which is preliminary data.</text>
</comment>
<dbReference type="GO" id="GO:0003677">
    <property type="term" value="F:DNA binding"/>
    <property type="evidence" value="ECO:0007669"/>
    <property type="project" value="UniProtKB-UniRule"/>
</dbReference>
<dbReference type="PROSITE" id="PS50977">
    <property type="entry name" value="HTH_TETR_2"/>
    <property type="match status" value="1"/>
</dbReference>
<evidence type="ECO:0000313" key="7">
    <source>
        <dbReference type="Proteomes" id="UP000037405"/>
    </source>
</evidence>
<proteinExistence type="predicted"/>
<dbReference type="PATRIC" id="fig|189381.12.peg.1099"/>
<dbReference type="Gene3D" id="1.10.357.10">
    <property type="entry name" value="Tetracycline Repressor, domain 2"/>
    <property type="match status" value="1"/>
</dbReference>
<keyword evidence="1" id="KW-0805">Transcription regulation</keyword>
<evidence type="ECO:0000256" key="4">
    <source>
        <dbReference type="PROSITE-ProRule" id="PRU00335"/>
    </source>
</evidence>
<feature type="DNA-binding region" description="H-T-H motif" evidence="4">
    <location>
        <begin position="27"/>
        <end position="46"/>
    </location>
</feature>
<dbReference type="STRING" id="189381.GCA_900166615_03316"/>
<organism evidence="6 7">
    <name type="scientific">Rossellomorea marisflavi</name>
    <dbReference type="NCBI Taxonomy" id="189381"/>
    <lineage>
        <taxon>Bacteria</taxon>
        <taxon>Bacillati</taxon>
        <taxon>Bacillota</taxon>
        <taxon>Bacilli</taxon>
        <taxon>Bacillales</taxon>
        <taxon>Bacillaceae</taxon>
        <taxon>Rossellomorea</taxon>
    </lineage>
</organism>
<dbReference type="InterPro" id="IPR054156">
    <property type="entry name" value="YxaF_TetR_C"/>
</dbReference>
<dbReference type="OrthoDB" id="9810023at2"/>
<dbReference type="RefSeq" id="WP_053427015.1">
    <property type="nucleotide sequence ID" value="NZ_JAMQJB010000003.1"/>
</dbReference>
<name>A0A0M0GPV6_9BACI</name>
<protein>
    <recommendedName>
        <fullName evidence="5">HTH tetR-type domain-containing protein</fullName>
    </recommendedName>
</protein>
<dbReference type="InterPro" id="IPR036271">
    <property type="entry name" value="Tet_transcr_reg_TetR-rel_C_sf"/>
</dbReference>
<dbReference type="Proteomes" id="UP000037405">
    <property type="component" value="Unassembled WGS sequence"/>
</dbReference>
<keyword evidence="2 4" id="KW-0238">DNA-binding</keyword>
<dbReference type="Pfam" id="PF00440">
    <property type="entry name" value="TetR_N"/>
    <property type="match status" value="1"/>
</dbReference>
<dbReference type="Pfam" id="PF21993">
    <property type="entry name" value="TetR_C_13_2"/>
    <property type="match status" value="1"/>
</dbReference>
<sequence length="198" mass="22088">MKNNPTKRLILETAAQLFQKQGYHGTGINQIIEVSGTPKGSLYYHFPNGKEQIAQEAIKLVKEHIVEQTKLDLQQDKDASEAFRRHILNIADFYDSDNDTEWLKIGTLASETAATHEELRSTCELAFKEWQGLYADALISRGYPEKAAGTLAITINVLLEGATTISLIAGNGDTLRIIAEQIPILLHRENSVQEDIQI</sequence>